<evidence type="ECO:0000259" key="1">
    <source>
        <dbReference type="Pfam" id="PF05899"/>
    </source>
</evidence>
<feature type="domain" description="(S)-ureidoglycine aminohydrolase cupin" evidence="1">
    <location>
        <begin position="14"/>
        <end position="85"/>
    </location>
</feature>
<dbReference type="RefSeq" id="WP_158862053.1">
    <property type="nucleotide sequence ID" value="NZ_CP046401.1"/>
</dbReference>
<dbReference type="AlphaFoldDB" id="A0A6I6JH95"/>
<gene>
    <name evidence="2" type="ORF">GM418_00400</name>
</gene>
<dbReference type="Proteomes" id="UP000428260">
    <property type="component" value="Chromosome"/>
</dbReference>
<dbReference type="CDD" id="cd02227">
    <property type="entry name" value="cupin_TM1112-like"/>
    <property type="match status" value="1"/>
</dbReference>
<dbReference type="PANTHER" id="PTHR33271">
    <property type="entry name" value="OS04G0445200 PROTEIN"/>
    <property type="match status" value="1"/>
</dbReference>
<evidence type="ECO:0000313" key="2">
    <source>
        <dbReference type="EMBL" id="QGY42166.1"/>
    </source>
</evidence>
<evidence type="ECO:0000313" key="3">
    <source>
        <dbReference type="Proteomes" id="UP000428260"/>
    </source>
</evidence>
<reference evidence="2 3" key="1">
    <citation type="submission" date="2019-11" db="EMBL/GenBank/DDBJ databases">
        <authorList>
            <person name="Zheng R.K."/>
            <person name="Sun C.M."/>
        </authorList>
    </citation>
    <scope>NUCLEOTIDE SEQUENCE [LARGE SCALE GENOMIC DNA]</scope>
    <source>
        <strain evidence="2 3">WC007</strain>
    </source>
</reference>
<dbReference type="InterPro" id="IPR014710">
    <property type="entry name" value="RmlC-like_jellyroll"/>
</dbReference>
<sequence length="88" mass="10506">MRITVDQLEQEELEEMDVFSWPVWEHEEEKFEWYYDKTETCYIVSGEATIISEFENITIKSGDFVVFPAGLECIWDIHSAVSKHYTFE</sequence>
<dbReference type="InterPro" id="IPR011051">
    <property type="entry name" value="RmlC_Cupin_sf"/>
</dbReference>
<organism evidence="2 3">
    <name type="scientific">Maribellus comscasis</name>
    <dbReference type="NCBI Taxonomy" id="2681766"/>
    <lineage>
        <taxon>Bacteria</taxon>
        <taxon>Pseudomonadati</taxon>
        <taxon>Bacteroidota</taxon>
        <taxon>Bacteroidia</taxon>
        <taxon>Marinilabiliales</taxon>
        <taxon>Prolixibacteraceae</taxon>
        <taxon>Maribellus</taxon>
    </lineage>
</organism>
<dbReference type="PANTHER" id="PTHR33271:SF22">
    <property type="entry name" value="OS04G0445200 PROTEIN"/>
    <property type="match status" value="1"/>
</dbReference>
<dbReference type="EMBL" id="CP046401">
    <property type="protein sequence ID" value="QGY42166.1"/>
    <property type="molecule type" value="Genomic_DNA"/>
</dbReference>
<dbReference type="SUPFAM" id="SSF51182">
    <property type="entry name" value="RmlC-like cupins"/>
    <property type="match status" value="1"/>
</dbReference>
<protein>
    <submittedName>
        <fullName evidence="2">DUF861 domain-containing protein</fullName>
    </submittedName>
</protein>
<name>A0A6I6JH95_9BACT</name>
<dbReference type="InterPro" id="IPR008579">
    <property type="entry name" value="UGlyAH_Cupin_dom"/>
</dbReference>
<keyword evidence="3" id="KW-1185">Reference proteome</keyword>
<dbReference type="Gene3D" id="2.60.120.10">
    <property type="entry name" value="Jelly Rolls"/>
    <property type="match status" value="1"/>
</dbReference>
<proteinExistence type="predicted"/>
<dbReference type="KEGG" id="mcos:GM418_00400"/>
<accession>A0A6I6JH95</accession>
<dbReference type="Pfam" id="PF05899">
    <property type="entry name" value="Cupin_3"/>
    <property type="match status" value="1"/>
</dbReference>